<reference evidence="3 4" key="1">
    <citation type="submission" date="2024-04" db="EMBL/GenBank/DDBJ databases">
        <authorList>
            <person name="Waldvogel A.-M."/>
            <person name="Schoenle A."/>
        </authorList>
    </citation>
    <scope>NUCLEOTIDE SEQUENCE [LARGE SCALE GENOMIC DNA]</scope>
</reference>
<evidence type="ECO:0000313" key="3">
    <source>
        <dbReference type="EMBL" id="CAL1602307.1"/>
    </source>
</evidence>
<feature type="domain" description="Peptidase M1 membrane alanine aminopeptidase" evidence="2">
    <location>
        <begin position="37"/>
        <end position="118"/>
    </location>
</feature>
<dbReference type="GO" id="GO:0005615">
    <property type="term" value="C:extracellular space"/>
    <property type="evidence" value="ECO:0007669"/>
    <property type="project" value="TreeGrafter"/>
</dbReference>
<name>A0AAV2LSB5_KNICA</name>
<dbReference type="GO" id="GO:0070006">
    <property type="term" value="F:metalloaminopeptidase activity"/>
    <property type="evidence" value="ECO:0007669"/>
    <property type="project" value="TreeGrafter"/>
</dbReference>
<dbReference type="GO" id="GO:0008270">
    <property type="term" value="F:zinc ion binding"/>
    <property type="evidence" value="ECO:0007669"/>
    <property type="project" value="InterPro"/>
</dbReference>
<dbReference type="GO" id="GO:0016020">
    <property type="term" value="C:membrane"/>
    <property type="evidence" value="ECO:0007669"/>
    <property type="project" value="TreeGrafter"/>
</dbReference>
<evidence type="ECO:0000256" key="1">
    <source>
        <dbReference type="SAM" id="MobiDB-lite"/>
    </source>
</evidence>
<proteinExistence type="predicted"/>
<accession>A0AAV2LSB5</accession>
<keyword evidence="4" id="KW-1185">Reference proteome</keyword>
<sequence>MHRYEKQKSSENTVVIDPKTPVLVAPVGSLVVDTNSPHQWFGNLVTMVWWTHLWAERGLCVVDRDLCVDHCFPSTTSGPICVRGLHPGADLGRFGHSHPNEVNVGAPSEVDESFDAIPRTAKERP</sequence>
<dbReference type="AlphaFoldDB" id="A0AAV2LSB5"/>
<feature type="region of interest" description="Disordered" evidence="1">
    <location>
        <begin position="93"/>
        <end position="125"/>
    </location>
</feature>
<dbReference type="PANTHER" id="PTHR11533">
    <property type="entry name" value="PROTEASE M1 ZINC METALLOPROTEASE"/>
    <property type="match status" value="1"/>
</dbReference>
<dbReference type="GO" id="GO:0005737">
    <property type="term" value="C:cytoplasm"/>
    <property type="evidence" value="ECO:0007669"/>
    <property type="project" value="TreeGrafter"/>
</dbReference>
<evidence type="ECO:0000313" key="4">
    <source>
        <dbReference type="Proteomes" id="UP001497482"/>
    </source>
</evidence>
<dbReference type="GO" id="GO:0042277">
    <property type="term" value="F:peptide binding"/>
    <property type="evidence" value="ECO:0007669"/>
    <property type="project" value="TreeGrafter"/>
</dbReference>
<dbReference type="PANTHER" id="PTHR11533:SF174">
    <property type="entry name" value="PUROMYCIN-SENSITIVE AMINOPEPTIDASE-RELATED"/>
    <property type="match status" value="1"/>
</dbReference>
<protein>
    <recommendedName>
        <fullName evidence="2">Peptidase M1 membrane alanine aminopeptidase domain-containing protein</fullName>
    </recommendedName>
</protein>
<gene>
    <name evidence="3" type="ORF">KC01_LOCUS30094</name>
</gene>
<dbReference type="InterPro" id="IPR014782">
    <property type="entry name" value="Peptidase_M1_dom"/>
</dbReference>
<dbReference type="Proteomes" id="UP001497482">
    <property type="component" value="Chromosome 3"/>
</dbReference>
<evidence type="ECO:0000259" key="2">
    <source>
        <dbReference type="Pfam" id="PF01433"/>
    </source>
</evidence>
<dbReference type="EMBL" id="OZ035825">
    <property type="protein sequence ID" value="CAL1602307.1"/>
    <property type="molecule type" value="Genomic_DNA"/>
</dbReference>
<dbReference type="InterPro" id="IPR050344">
    <property type="entry name" value="Peptidase_M1_aminopeptidases"/>
</dbReference>
<dbReference type="SUPFAM" id="SSF55486">
    <property type="entry name" value="Metalloproteases ('zincins'), catalytic domain"/>
    <property type="match status" value="1"/>
</dbReference>
<dbReference type="GO" id="GO:0006508">
    <property type="term" value="P:proteolysis"/>
    <property type="evidence" value="ECO:0007669"/>
    <property type="project" value="TreeGrafter"/>
</dbReference>
<organism evidence="3 4">
    <name type="scientific">Knipowitschia caucasica</name>
    <name type="common">Caucasian dwarf goby</name>
    <name type="synonym">Pomatoschistus caucasicus</name>
    <dbReference type="NCBI Taxonomy" id="637954"/>
    <lineage>
        <taxon>Eukaryota</taxon>
        <taxon>Metazoa</taxon>
        <taxon>Chordata</taxon>
        <taxon>Craniata</taxon>
        <taxon>Vertebrata</taxon>
        <taxon>Euteleostomi</taxon>
        <taxon>Actinopterygii</taxon>
        <taxon>Neopterygii</taxon>
        <taxon>Teleostei</taxon>
        <taxon>Neoteleostei</taxon>
        <taxon>Acanthomorphata</taxon>
        <taxon>Gobiaria</taxon>
        <taxon>Gobiiformes</taxon>
        <taxon>Gobioidei</taxon>
        <taxon>Gobiidae</taxon>
        <taxon>Gobiinae</taxon>
        <taxon>Knipowitschia</taxon>
    </lineage>
</organism>
<dbReference type="GO" id="GO:0043171">
    <property type="term" value="P:peptide catabolic process"/>
    <property type="evidence" value="ECO:0007669"/>
    <property type="project" value="TreeGrafter"/>
</dbReference>
<dbReference type="Pfam" id="PF01433">
    <property type="entry name" value="Peptidase_M1"/>
    <property type="match status" value="1"/>
</dbReference>
<dbReference type="Gene3D" id="1.10.390.10">
    <property type="entry name" value="Neutral Protease Domain 2"/>
    <property type="match status" value="1"/>
</dbReference>
<dbReference type="InterPro" id="IPR027268">
    <property type="entry name" value="Peptidase_M4/M1_CTD_sf"/>
</dbReference>